<dbReference type="AlphaFoldDB" id="A0AAV8ZDU4"/>
<proteinExistence type="predicted"/>
<reference evidence="1" key="1">
    <citation type="journal article" date="2023" name="Insect Mol. Biol.">
        <title>Genome sequencing provides insights into the evolution of gene families encoding plant cell wall-degrading enzymes in longhorned beetles.</title>
        <authorList>
            <person name="Shin N.R."/>
            <person name="Okamura Y."/>
            <person name="Kirsch R."/>
            <person name="Pauchet Y."/>
        </authorList>
    </citation>
    <scope>NUCLEOTIDE SEQUENCE</scope>
    <source>
        <strain evidence="1">AMC_N1</strain>
    </source>
</reference>
<dbReference type="Gene3D" id="3.30.420.10">
    <property type="entry name" value="Ribonuclease H-like superfamily/Ribonuclease H"/>
    <property type="match status" value="1"/>
</dbReference>
<keyword evidence="2" id="KW-1185">Reference proteome</keyword>
<name>A0AAV8ZDU4_9CUCU</name>
<organism evidence="1 2">
    <name type="scientific">Aromia moschata</name>
    <dbReference type="NCBI Taxonomy" id="1265417"/>
    <lineage>
        <taxon>Eukaryota</taxon>
        <taxon>Metazoa</taxon>
        <taxon>Ecdysozoa</taxon>
        <taxon>Arthropoda</taxon>
        <taxon>Hexapoda</taxon>
        <taxon>Insecta</taxon>
        <taxon>Pterygota</taxon>
        <taxon>Neoptera</taxon>
        <taxon>Endopterygota</taxon>
        <taxon>Coleoptera</taxon>
        <taxon>Polyphaga</taxon>
        <taxon>Cucujiformia</taxon>
        <taxon>Chrysomeloidea</taxon>
        <taxon>Cerambycidae</taxon>
        <taxon>Cerambycinae</taxon>
        <taxon>Callichromatini</taxon>
        <taxon>Aromia</taxon>
    </lineage>
</organism>
<protein>
    <recommendedName>
        <fullName evidence="3">PiggyBac transposable element-derived protein domain-containing protein</fullName>
    </recommendedName>
</protein>
<accession>A0AAV8ZDU4</accession>
<gene>
    <name evidence="1" type="ORF">NQ318_014758</name>
</gene>
<evidence type="ECO:0000313" key="2">
    <source>
        <dbReference type="Proteomes" id="UP001162162"/>
    </source>
</evidence>
<sequence length="212" mass="24317">MQECFRLKCLQSNAIYKSYYPIYILGDGFTGDLNVPQQISNKPVNNTLTGKQMSSRPRTTTKGDKALEILLSVRENPIQSSWVLAITFMFLTSQLQFYLSDKSYVQLQLVHELNEDDLDRRAEFCKGMMQICNNNNSFARNILFSDEATFNLNGVVNRHTKSRTKETELVRYLGIKSVRLQEALAVNKLTDITGQVRTLIGYKKHIPKIPKK</sequence>
<comment type="caution">
    <text evidence="1">The sequence shown here is derived from an EMBL/GenBank/DDBJ whole genome shotgun (WGS) entry which is preliminary data.</text>
</comment>
<dbReference type="InterPro" id="IPR036397">
    <property type="entry name" value="RNaseH_sf"/>
</dbReference>
<dbReference type="GO" id="GO:0003676">
    <property type="term" value="F:nucleic acid binding"/>
    <property type="evidence" value="ECO:0007669"/>
    <property type="project" value="InterPro"/>
</dbReference>
<evidence type="ECO:0008006" key="3">
    <source>
        <dbReference type="Google" id="ProtNLM"/>
    </source>
</evidence>
<dbReference type="EMBL" id="JAPWTK010000005">
    <property type="protein sequence ID" value="KAJ8961508.1"/>
    <property type="molecule type" value="Genomic_DNA"/>
</dbReference>
<evidence type="ECO:0000313" key="1">
    <source>
        <dbReference type="EMBL" id="KAJ8961508.1"/>
    </source>
</evidence>
<dbReference type="PANTHER" id="PTHR47326">
    <property type="entry name" value="TRANSPOSABLE ELEMENT TC3 TRANSPOSASE-LIKE PROTEIN"/>
    <property type="match status" value="1"/>
</dbReference>
<dbReference type="Proteomes" id="UP001162162">
    <property type="component" value="Unassembled WGS sequence"/>
</dbReference>
<dbReference type="PANTHER" id="PTHR47326:SF1">
    <property type="entry name" value="HTH PSQ-TYPE DOMAIN-CONTAINING PROTEIN"/>
    <property type="match status" value="1"/>
</dbReference>